<organism evidence="4 5">
    <name type="scientific">Ruminobacter amylophilus</name>
    <dbReference type="NCBI Taxonomy" id="867"/>
    <lineage>
        <taxon>Bacteria</taxon>
        <taxon>Pseudomonadati</taxon>
        <taxon>Pseudomonadota</taxon>
        <taxon>Gammaproteobacteria</taxon>
        <taxon>Aeromonadales</taxon>
        <taxon>Succinivibrionaceae</taxon>
        <taxon>Ruminobacter</taxon>
    </lineage>
</organism>
<reference evidence="4 5" key="1">
    <citation type="submission" date="2016-10" db="EMBL/GenBank/DDBJ databases">
        <authorList>
            <person name="Varghese N."/>
            <person name="Submissions S."/>
        </authorList>
    </citation>
    <scope>NUCLEOTIDE SEQUENCE [LARGE SCALE GENOMIC DNA]</scope>
    <source>
        <strain evidence="4 5">DSM 1361</strain>
    </source>
</reference>
<accession>A0A662ZIT9</accession>
<protein>
    <submittedName>
        <fullName evidence="4">Thioesterase domain-containing protein</fullName>
    </submittedName>
</protein>
<feature type="region of interest" description="Disordered" evidence="2">
    <location>
        <begin position="1"/>
        <end position="20"/>
    </location>
</feature>
<evidence type="ECO:0000256" key="2">
    <source>
        <dbReference type="SAM" id="MobiDB-lite"/>
    </source>
</evidence>
<evidence type="ECO:0000313" key="5">
    <source>
        <dbReference type="Proteomes" id="UP000243745"/>
    </source>
</evidence>
<dbReference type="InterPro" id="IPR001031">
    <property type="entry name" value="Thioesterase"/>
</dbReference>
<keyword evidence="5" id="KW-1185">Reference proteome</keyword>
<dbReference type="PANTHER" id="PTHR11487">
    <property type="entry name" value="THIOESTERASE"/>
    <property type="match status" value="1"/>
</dbReference>
<dbReference type="PANTHER" id="PTHR11487:SF0">
    <property type="entry name" value="S-ACYL FATTY ACID SYNTHASE THIOESTERASE, MEDIUM CHAIN"/>
    <property type="match status" value="1"/>
</dbReference>
<evidence type="ECO:0000259" key="3">
    <source>
        <dbReference type="Pfam" id="PF00975"/>
    </source>
</evidence>
<dbReference type="EMBL" id="FOXF01000020">
    <property type="protein sequence ID" value="SFP39117.1"/>
    <property type="molecule type" value="Genomic_DNA"/>
</dbReference>
<dbReference type="AlphaFoldDB" id="A0A662ZIT9"/>
<comment type="similarity">
    <text evidence="1">Belongs to the thioesterase family.</text>
</comment>
<sequence>MNMTENTAAGTGMNKACHEVKGSPDEFSRWWRTYRHTEHPQSRLICLPHAGGGASFYRKWAGELPSSIELAAIQYPGHEDRMAEPLVNSMPELVSGICDSISRGGLLSLPYMIFGHSMGGYVAYELCREIRRRGLEEPYHVFVSASEAPGMKEDSSWHTCSDEELLSEVRRVYGDSSICQDREIAGMFLPVIRNDYELIEKWHPNTDSEPFRISLSSFYADGDSEMNPAKAEGWKKVTSRNFETRRFNGNHFYLLKHQHEILKSVVVTARHHCTKRLMLP</sequence>
<name>A0A662ZIT9_9GAMM</name>
<evidence type="ECO:0000256" key="1">
    <source>
        <dbReference type="ARBA" id="ARBA00007169"/>
    </source>
</evidence>
<dbReference type="RefSeq" id="WP_037318996.1">
    <property type="nucleotide sequence ID" value="NZ_FOXF01000020.1"/>
</dbReference>
<dbReference type="Proteomes" id="UP000243745">
    <property type="component" value="Unassembled WGS sequence"/>
</dbReference>
<evidence type="ECO:0000313" key="4">
    <source>
        <dbReference type="EMBL" id="SFP39117.1"/>
    </source>
</evidence>
<dbReference type="SUPFAM" id="SSF53474">
    <property type="entry name" value="alpha/beta-Hydrolases"/>
    <property type="match status" value="1"/>
</dbReference>
<dbReference type="Gene3D" id="3.40.50.1820">
    <property type="entry name" value="alpha/beta hydrolase"/>
    <property type="match status" value="1"/>
</dbReference>
<dbReference type="OrthoDB" id="8480037at2"/>
<feature type="domain" description="Thioesterase" evidence="3">
    <location>
        <begin position="43"/>
        <end position="263"/>
    </location>
</feature>
<dbReference type="GO" id="GO:0008610">
    <property type="term" value="P:lipid biosynthetic process"/>
    <property type="evidence" value="ECO:0007669"/>
    <property type="project" value="TreeGrafter"/>
</dbReference>
<gene>
    <name evidence="4" type="ORF">SAMN02910344_01258</name>
</gene>
<proteinExistence type="inferred from homology"/>
<dbReference type="InterPro" id="IPR012223">
    <property type="entry name" value="TEII"/>
</dbReference>
<dbReference type="Pfam" id="PF00975">
    <property type="entry name" value="Thioesterase"/>
    <property type="match status" value="1"/>
</dbReference>
<dbReference type="InterPro" id="IPR029058">
    <property type="entry name" value="AB_hydrolase_fold"/>
</dbReference>